<organism evidence="1 2">
    <name type="scientific">Wickerhamomyces pijperi</name>
    <name type="common">Yeast</name>
    <name type="synonym">Pichia pijperi</name>
    <dbReference type="NCBI Taxonomy" id="599730"/>
    <lineage>
        <taxon>Eukaryota</taxon>
        <taxon>Fungi</taxon>
        <taxon>Dikarya</taxon>
        <taxon>Ascomycota</taxon>
        <taxon>Saccharomycotina</taxon>
        <taxon>Saccharomycetes</taxon>
        <taxon>Phaffomycetales</taxon>
        <taxon>Wickerhamomycetaceae</taxon>
        <taxon>Wickerhamomyces</taxon>
    </lineage>
</organism>
<reference evidence="1" key="1">
    <citation type="journal article" date="2021" name="Open Biol.">
        <title>Shared evolutionary footprints suggest mitochondrial oxidative damage underlies multiple complex I losses in fungi.</title>
        <authorList>
            <person name="Schikora-Tamarit M.A."/>
            <person name="Marcet-Houben M."/>
            <person name="Nosek J."/>
            <person name="Gabaldon T."/>
        </authorList>
    </citation>
    <scope>NUCLEOTIDE SEQUENCE</scope>
    <source>
        <strain evidence="1">CBS2887</strain>
    </source>
</reference>
<accession>A0A9P8Q456</accession>
<keyword evidence="2" id="KW-1185">Reference proteome</keyword>
<gene>
    <name evidence="1" type="ORF">WICPIJ_005327</name>
</gene>
<proteinExistence type="predicted"/>
<comment type="caution">
    <text evidence="1">The sequence shown here is derived from an EMBL/GenBank/DDBJ whole genome shotgun (WGS) entry which is preliminary data.</text>
</comment>
<name>A0A9P8Q456_WICPI</name>
<protein>
    <submittedName>
        <fullName evidence="1">Uncharacterized protein</fullName>
    </submittedName>
</protein>
<evidence type="ECO:0000313" key="2">
    <source>
        <dbReference type="Proteomes" id="UP000774326"/>
    </source>
</evidence>
<sequence>MRSISLVLSPKSIARYDNTFKASLTVRIAALAAGDLSTNWMVNCGTHKPVASVQVKTGKLEMTACPINIKIIAHITTTNVLFSGILKILDQMLGFFD</sequence>
<dbReference type="AlphaFoldDB" id="A0A9P8Q456"/>
<reference evidence="1" key="2">
    <citation type="submission" date="2021-01" db="EMBL/GenBank/DDBJ databases">
        <authorList>
            <person name="Schikora-Tamarit M.A."/>
        </authorList>
    </citation>
    <scope>NUCLEOTIDE SEQUENCE</scope>
    <source>
        <strain evidence="1">CBS2887</strain>
    </source>
</reference>
<evidence type="ECO:0000313" key="1">
    <source>
        <dbReference type="EMBL" id="KAH3683708.1"/>
    </source>
</evidence>
<dbReference type="EMBL" id="JAEUBG010002986">
    <property type="protein sequence ID" value="KAH3683708.1"/>
    <property type="molecule type" value="Genomic_DNA"/>
</dbReference>
<dbReference type="Proteomes" id="UP000774326">
    <property type="component" value="Unassembled WGS sequence"/>
</dbReference>